<dbReference type="RefSeq" id="WP_151667162.1">
    <property type="nucleotide sequence ID" value="NZ_WBVO01000004.1"/>
</dbReference>
<dbReference type="OrthoDB" id="9785745at2"/>
<gene>
    <name evidence="6" type="ORF">F8C67_07235</name>
</gene>
<keyword evidence="3" id="KW-0238">DNA-binding</keyword>
<evidence type="ECO:0000256" key="2">
    <source>
        <dbReference type="ARBA" id="ARBA00023015"/>
    </source>
</evidence>
<dbReference type="InterPro" id="IPR036390">
    <property type="entry name" value="WH_DNA-bd_sf"/>
</dbReference>
<comment type="caution">
    <text evidence="6">The sequence shown here is derived from an EMBL/GenBank/DDBJ whole genome shotgun (WGS) entry which is preliminary data.</text>
</comment>
<dbReference type="AlphaFoldDB" id="A0A6N6RGY5"/>
<evidence type="ECO:0000256" key="3">
    <source>
        <dbReference type="ARBA" id="ARBA00023125"/>
    </source>
</evidence>
<dbReference type="SUPFAM" id="SSF46785">
    <property type="entry name" value="Winged helix' DNA-binding domain"/>
    <property type="match status" value="1"/>
</dbReference>
<dbReference type="GO" id="GO:0003700">
    <property type="term" value="F:DNA-binding transcription factor activity"/>
    <property type="evidence" value="ECO:0007669"/>
    <property type="project" value="InterPro"/>
</dbReference>
<dbReference type="Proteomes" id="UP000468650">
    <property type="component" value="Unassembled WGS sequence"/>
</dbReference>
<dbReference type="Gene3D" id="1.10.10.10">
    <property type="entry name" value="Winged helix-like DNA-binding domain superfamily/Winged helix DNA-binding domain"/>
    <property type="match status" value="1"/>
</dbReference>
<organism evidence="6 7">
    <name type="scientific">Phaeocystidibacter luteus</name>
    <dbReference type="NCBI Taxonomy" id="911197"/>
    <lineage>
        <taxon>Bacteria</taxon>
        <taxon>Pseudomonadati</taxon>
        <taxon>Bacteroidota</taxon>
        <taxon>Flavobacteriia</taxon>
        <taxon>Flavobacteriales</taxon>
        <taxon>Phaeocystidibacteraceae</taxon>
        <taxon>Phaeocystidibacter</taxon>
    </lineage>
</organism>
<sequence length="298" mass="33813">MNYTLHQLQIFLEVVKHESVTKAAESMHMTQPALSIQLKNFQNQFDLPLTEVIGRKLHITDFGFSIAELAENVLREAEGIKYRTQAYKGLQSGKLSISSASTGKYVIPFFLSGFIHDHPGIDLKLDVTNKTKVMQSLRSNEIDFAFVSVIPEDTDVEEEPIIENRLYLMSGSPKRDKSAPLIYREEGSATRAAMDQYFGSVKERKRLELTSNEAVKQAVIAGLGQSVLPIIGVRNQLEVGDIHILNVKGLPITTTWRLIWLKNKKLSPIAQALLEHIRETRDQVIEDHFSWYTEFTEK</sequence>
<dbReference type="Pfam" id="PF03466">
    <property type="entry name" value="LysR_substrate"/>
    <property type="match status" value="1"/>
</dbReference>
<evidence type="ECO:0000256" key="4">
    <source>
        <dbReference type="ARBA" id="ARBA00023163"/>
    </source>
</evidence>
<evidence type="ECO:0000313" key="6">
    <source>
        <dbReference type="EMBL" id="KAB2810373.1"/>
    </source>
</evidence>
<feature type="domain" description="HTH lysR-type" evidence="5">
    <location>
        <begin position="1"/>
        <end position="60"/>
    </location>
</feature>
<dbReference type="InterPro" id="IPR000847">
    <property type="entry name" value="LysR_HTH_N"/>
</dbReference>
<keyword evidence="4" id="KW-0804">Transcription</keyword>
<dbReference type="Gene3D" id="3.40.190.290">
    <property type="match status" value="1"/>
</dbReference>
<evidence type="ECO:0000313" key="7">
    <source>
        <dbReference type="Proteomes" id="UP000468650"/>
    </source>
</evidence>
<keyword evidence="7" id="KW-1185">Reference proteome</keyword>
<proteinExistence type="inferred from homology"/>
<dbReference type="EMBL" id="WBVO01000004">
    <property type="protein sequence ID" value="KAB2810373.1"/>
    <property type="molecule type" value="Genomic_DNA"/>
</dbReference>
<accession>A0A6N6RGY5</accession>
<keyword evidence="2" id="KW-0805">Transcription regulation</keyword>
<dbReference type="PANTHER" id="PTHR30126">
    <property type="entry name" value="HTH-TYPE TRANSCRIPTIONAL REGULATOR"/>
    <property type="match status" value="1"/>
</dbReference>
<dbReference type="SUPFAM" id="SSF53850">
    <property type="entry name" value="Periplasmic binding protein-like II"/>
    <property type="match status" value="1"/>
</dbReference>
<dbReference type="PROSITE" id="PS50931">
    <property type="entry name" value="HTH_LYSR"/>
    <property type="match status" value="1"/>
</dbReference>
<evidence type="ECO:0000256" key="1">
    <source>
        <dbReference type="ARBA" id="ARBA00009437"/>
    </source>
</evidence>
<dbReference type="PANTHER" id="PTHR30126:SF5">
    <property type="entry name" value="HTH-TYPE TRANSCRIPTIONAL ACTIVATOR CMPR"/>
    <property type="match status" value="1"/>
</dbReference>
<reference evidence="6 7" key="1">
    <citation type="submission" date="2019-09" db="EMBL/GenBank/DDBJ databases">
        <title>Genomes of family Cryomorphaceae.</title>
        <authorList>
            <person name="Bowman J.P."/>
        </authorList>
    </citation>
    <scope>NUCLEOTIDE SEQUENCE [LARGE SCALE GENOMIC DNA]</scope>
    <source>
        <strain evidence="6 7">LMG 25704</strain>
    </source>
</reference>
<evidence type="ECO:0000259" key="5">
    <source>
        <dbReference type="PROSITE" id="PS50931"/>
    </source>
</evidence>
<comment type="similarity">
    <text evidence="1">Belongs to the LysR transcriptional regulatory family.</text>
</comment>
<dbReference type="Pfam" id="PF00126">
    <property type="entry name" value="HTH_1"/>
    <property type="match status" value="1"/>
</dbReference>
<protein>
    <submittedName>
        <fullName evidence="6">LysR family transcriptional regulator</fullName>
    </submittedName>
</protein>
<dbReference type="GO" id="GO:0000976">
    <property type="term" value="F:transcription cis-regulatory region binding"/>
    <property type="evidence" value="ECO:0007669"/>
    <property type="project" value="TreeGrafter"/>
</dbReference>
<dbReference type="InterPro" id="IPR005119">
    <property type="entry name" value="LysR_subst-bd"/>
</dbReference>
<name>A0A6N6RGY5_9FLAO</name>
<dbReference type="InterPro" id="IPR036388">
    <property type="entry name" value="WH-like_DNA-bd_sf"/>
</dbReference>